<dbReference type="AlphaFoldDB" id="A0A1J5EGR5"/>
<proteinExistence type="predicted"/>
<accession>A0A1J5EGR5</accession>
<evidence type="ECO:0000313" key="2">
    <source>
        <dbReference type="EMBL" id="OIP43183.1"/>
    </source>
</evidence>
<dbReference type="SMART" id="SM00481">
    <property type="entry name" value="POLIIIAc"/>
    <property type="match status" value="1"/>
</dbReference>
<name>A0A1J5EGR5_9BACT</name>
<dbReference type="InterPro" id="IPR004013">
    <property type="entry name" value="PHP_dom"/>
</dbReference>
<dbReference type="Gene3D" id="3.20.20.140">
    <property type="entry name" value="Metal-dependent hydrolases"/>
    <property type="match status" value="1"/>
</dbReference>
<dbReference type="EMBL" id="MNYI01000024">
    <property type="protein sequence ID" value="OIP43183.1"/>
    <property type="molecule type" value="Genomic_DNA"/>
</dbReference>
<dbReference type="Proteomes" id="UP000183085">
    <property type="component" value="Unassembled WGS sequence"/>
</dbReference>
<dbReference type="InterPro" id="IPR016195">
    <property type="entry name" value="Pol/histidinol_Pase-like"/>
</dbReference>
<reference evidence="2 3" key="1">
    <citation type="journal article" date="2016" name="Environ. Microbiol.">
        <title>Genomic resolution of a cold subsurface aquifer community provides metabolic insights for novel microbes adapted to high CO concentrations.</title>
        <authorList>
            <person name="Probst A.J."/>
            <person name="Castelle C.J."/>
            <person name="Singh A."/>
            <person name="Brown C.T."/>
            <person name="Anantharaman K."/>
            <person name="Sharon I."/>
            <person name="Hug L.A."/>
            <person name="Burstein D."/>
            <person name="Emerson J.B."/>
            <person name="Thomas B.C."/>
            <person name="Banfield J.F."/>
        </authorList>
    </citation>
    <scope>NUCLEOTIDE SEQUENCE [LARGE SCALE GENOMIC DNA]</scope>
    <source>
        <strain evidence="2">CG2_30_40_21</strain>
    </source>
</reference>
<dbReference type="GO" id="GO:0035312">
    <property type="term" value="F:5'-3' DNA exonuclease activity"/>
    <property type="evidence" value="ECO:0007669"/>
    <property type="project" value="TreeGrafter"/>
</dbReference>
<dbReference type="InterPro" id="IPR003141">
    <property type="entry name" value="Pol/His_phosphatase_N"/>
</dbReference>
<dbReference type="PANTHER" id="PTHR42924:SF3">
    <property type="entry name" value="POLYMERASE_HISTIDINOL PHOSPHATASE N-TERMINAL DOMAIN-CONTAINING PROTEIN"/>
    <property type="match status" value="1"/>
</dbReference>
<organism evidence="2 3">
    <name type="scientific">Candidatus Desantisbacteria bacterium CG2_30_40_21</name>
    <dbReference type="NCBI Taxonomy" id="1817895"/>
    <lineage>
        <taxon>Bacteria</taxon>
        <taxon>Candidatus Desantisiibacteriota</taxon>
    </lineage>
</organism>
<protein>
    <recommendedName>
        <fullName evidence="1">Polymerase/histidinol phosphatase N-terminal domain-containing protein</fullName>
    </recommendedName>
</protein>
<dbReference type="GO" id="GO:0004534">
    <property type="term" value="F:5'-3' RNA exonuclease activity"/>
    <property type="evidence" value="ECO:0007669"/>
    <property type="project" value="TreeGrafter"/>
</dbReference>
<evidence type="ECO:0000313" key="3">
    <source>
        <dbReference type="Proteomes" id="UP000183085"/>
    </source>
</evidence>
<dbReference type="PANTHER" id="PTHR42924">
    <property type="entry name" value="EXONUCLEASE"/>
    <property type="match status" value="1"/>
</dbReference>
<dbReference type="SUPFAM" id="SSF89550">
    <property type="entry name" value="PHP domain-like"/>
    <property type="match status" value="1"/>
</dbReference>
<feature type="domain" description="Polymerase/histidinol phosphatase N-terminal" evidence="1">
    <location>
        <begin position="3"/>
        <end position="70"/>
    </location>
</feature>
<gene>
    <name evidence="2" type="ORF">AUJ95_00920</name>
</gene>
<sequence length="198" mass="21537">MLIDLHTHTVLGSPCSVIEINDIIKMAKRVKLDGVCITDHHSRNAIEIAKEKAVGHNLLILGGMEIRSLEGDVLTFGFSEFVREGIPLAELIPWVHSLNGVVIAAHPFRSGAPSMGNKIYEIKGIDAIEVLNGNSSEDMNILSWLASLKLGIPGVGGSDAHTALQIGKYATFFDKEIKDENDFICALKGGRFQALKMF</sequence>
<comment type="caution">
    <text evidence="2">The sequence shown here is derived from an EMBL/GenBank/DDBJ whole genome shotgun (WGS) entry which is preliminary data.</text>
</comment>
<dbReference type="Pfam" id="PF02811">
    <property type="entry name" value="PHP"/>
    <property type="match status" value="1"/>
</dbReference>
<dbReference type="InterPro" id="IPR052018">
    <property type="entry name" value="PHP_domain"/>
</dbReference>
<dbReference type="Pfam" id="PF13263">
    <property type="entry name" value="PHP_C"/>
    <property type="match status" value="1"/>
</dbReference>
<dbReference type="CDD" id="cd07432">
    <property type="entry name" value="PHP_HisPPase"/>
    <property type="match status" value="1"/>
</dbReference>
<evidence type="ECO:0000259" key="1">
    <source>
        <dbReference type="SMART" id="SM00481"/>
    </source>
</evidence>
<dbReference type="STRING" id="1817895.AUJ95_00920"/>